<dbReference type="EMBL" id="LHYK01000019">
    <property type="protein sequence ID" value="KXB07973.1"/>
    <property type="molecule type" value="Genomic_DNA"/>
</dbReference>
<evidence type="ECO:0000313" key="3">
    <source>
        <dbReference type="Proteomes" id="UP000070256"/>
    </source>
</evidence>
<accession>A0A133VNI2</accession>
<evidence type="ECO:0000313" key="2">
    <source>
        <dbReference type="EMBL" id="KXB07973.1"/>
    </source>
</evidence>
<sequence length="69" mass="7780">MGFLYFLKGSSEKKGKKPKSKEGSHKKDKYYCVTCGTEISKGEYEDNEGQCYNCVAEDTVYAAPEEFGF</sequence>
<gene>
    <name evidence="2" type="ORF">AKJ58_01300</name>
</gene>
<feature type="region of interest" description="Disordered" evidence="1">
    <location>
        <begin position="1"/>
        <end position="27"/>
    </location>
</feature>
<evidence type="ECO:0000256" key="1">
    <source>
        <dbReference type="SAM" id="MobiDB-lite"/>
    </source>
</evidence>
<reference evidence="2 3" key="1">
    <citation type="journal article" date="2016" name="Sci. Rep.">
        <title>Metabolic traits of an uncultured archaeal lineage -MSBL1- from brine pools of the Red Sea.</title>
        <authorList>
            <person name="Mwirichia R."/>
            <person name="Alam I."/>
            <person name="Rashid M."/>
            <person name="Vinu M."/>
            <person name="Ba-Alawi W."/>
            <person name="Anthony Kamau A."/>
            <person name="Kamanda Ngugi D."/>
            <person name="Goker M."/>
            <person name="Klenk H.P."/>
            <person name="Bajic V."/>
            <person name="Stingl U."/>
        </authorList>
    </citation>
    <scope>NUCLEOTIDE SEQUENCE [LARGE SCALE GENOMIC DNA]</scope>
    <source>
        <strain evidence="2">SCGC-AAA385D11</strain>
    </source>
</reference>
<keyword evidence="3" id="KW-1185">Reference proteome</keyword>
<dbReference type="AlphaFoldDB" id="A0A133VNI2"/>
<dbReference type="Proteomes" id="UP000070256">
    <property type="component" value="Unassembled WGS sequence"/>
</dbReference>
<comment type="caution">
    <text evidence="2">The sequence shown here is derived from an EMBL/GenBank/DDBJ whole genome shotgun (WGS) entry which is preliminary data.</text>
</comment>
<protein>
    <submittedName>
        <fullName evidence="2">Uncharacterized protein</fullName>
    </submittedName>
</protein>
<name>A0A133VNI2_9EURY</name>
<proteinExistence type="predicted"/>
<organism evidence="2 3">
    <name type="scientific">candidate division MSBL1 archaeon SCGC-AAA385D11</name>
    <dbReference type="NCBI Taxonomy" id="1698286"/>
    <lineage>
        <taxon>Archaea</taxon>
        <taxon>Methanobacteriati</taxon>
        <taxon>Methanobacteriota</taxon>
        <taxon>candidate division MSBL1</taxon>
    </lineage>
</organism>